<dbReference type="InterPro" id="IPR008928">
    <property type="entry name" value="6-hairpin_glycosidase_sf"/>
</dbReference>
<dbReference type="InterPro" id="IPR054363">
    <property type="entry name" value="GH95_cat"/>
</dbReference>
<dbReference type="PANTHER" id="PTHR31084">
    <property type="entry name" value="ALPHA-L-FUCOSIDASE 2"/>
    <property type="match status" value="1"/>
</dbReference>
<keyword evidence="3" id="KW-0378">Hydrolase</keyword>
<dbReference type="Pfam" id="PF22124">
    <property type="entry name" value="Glyco_hydro_95_cat"/>
    <property type="match status" value="1"/>
</dbReference>
<name>A0ABS7CGZ8_9BACL</name>
<evidence type="ECO:0000313" key="4">
    <source>
        <dbReference type="Proteomes" id="UP001519887"/>
    </source>
</evidence>
<accession>A0ABS7CGZ8</accession>
<dbReference type="GO" id="GO:0016787">
    <property type="term" value="F:hydrolase activity"/>
    <property type="evidence" value="ECO:0007669"/>
    <property type="project" value="UniProtKB-KW"/>
</dbReference>
<sequence length="182" mass="19783">EARGDFSTGWSIAWKMNLWARLLDGNRAYRLLTHALRVTTVSEVTMDASQGGVYANLFDAHPPFQIDGNFGAVSAVNELLMQSHLHAVQLLPALPDAWPSGHVHGLAARGGFVIDMEWEQGTLKQAVIRSRKGQLAIIQHPSFAHRQPSVTDQSTGSQVEYELSGDTLSFPTASGSGYVISL</sequence>
<gene>
    <name evidence="3" type="ORF">K0U00_39730</name>
</gene>
<feature type="domain" description="Alpha fucosidase A-like C-terminal" evidence="1">
    <location>
        <begin position="82"/>
        <end position="180"/>
    </location>
</feature>
<dbReference type="SUPFAM" id="SSF48208">
    <property type="entry name" value="Six-hairpin glycosidases"/>
    <property type="match status" value="1"/>
</dbReference>
<evidence type="ECO:0000313" key="3">
    <source>
        <dbReference type="EMBL" id="MBW7460211.1"/>
    </source>
</evidence>
<evidence type="ECO:0000259" key="1">
    <source>
        <dbReference type="Pfam" id="PF21307"/>
    </source>
</evidence>
<proteinExistence type="predicted"/>
<reference evidence="3 4" key="1">
    <citation type="submission" date="2021-07" db="EMBL/GenBank/DDBJ databases">
        <title>Paenibacillus radiodurans sp. nov., isolated from the southeastern edge of Tengger Desert.</title>
        <authorList>
            <person name="Zhang G."/>
        </authorList>
    </citation>
    <scope>NUCLEOTIDE SEQUENCE [LARGE SCALE GENOMIC DNA]</scope>
    <source>
        <strain evidence="3 4">CCM 7311</strain>
    </source>
</reference>
<dbReference type="Proteomes" id="UP001519887">
    <property type="component" value="Unassembled WGS sequence"/>
</dbReference>
<dbReference type="PANTHER" id="PTHR31084:SF0">
    <property type="entry name" value="ALPHA-L-FUCOSIDASE 2"/>
    <property type="match status" value="1"/>
</dbReference>
<dbReference type="Gene3D" id="2.60.40.1180">
    <property type="entry name" value="Golgi alpha-mannosidase II"/>
    <property type="match status" value="1"/>
</dbReference>
<dbReference type="EMBL" id="JAHZIK010002087">
    <property type="protein sequence ID" value="MBW7460211.1"/>
    <property type="molecule type" value="Genomic_DNA"/>
</dbReference>
<dbReference type="InterPro" id="IPR049053">
    <property type="entry name" value="AFCA-like_C"/>
</dbReference>
<keyword evidence="4" id="KW-1185">Reference proteome</keyword>
<organism evidence="3 4">
    <name type="scientific">Paenibacillus sepulcri</name>
    <dbReference type="NCBI Taxonomy" id="359917"/>
    <lineage>
        <taxon>Bacteria</taxon>
        <taxon>Bacillati</taxon>
        <taxon>Bacillota</taxon>
        <taxon>Bacilli</taxon>
        <taxon>Bacillales</taxon>
        <taxon>Paenibacillaceae</taxon>
        <taxon>Paenibacillus</taxon>
    </lineage>
</organism>
<comment type="caution">
    <text evidence="3">The sequence shown here is derived from an EMBL/GenBank/DDBJ whole genome shotgun (WGS) entry which is preliminary data.</text>
</comment>
<evidence type="ECO:0000259" key="2">
    <source>
        <dbReference type="Pfam" id="PF22124"/>
    </source>
</evidence>
<feature type="domain" description="Glycosyl hydrolase family 95 catalytic" evidence="2">
    <location>
        <begin position="1"/>
        <end position="80"/>
    </location>
</feature>
<dbReference type="InterPro" id="IPR013780">
    <property type="entry name" value="Glyco_hydro_b"/>
</dbReference>
<dbReference type="Pfam" id="PF21307">
    <property type="entry name" value="Glyco_hydro_95_C"/>
    <property type="match status" value="1"/>
</dbReference>
<feature type="non-terminal residue" evidence="3">
    <location>
        <position position="1"/>
    </location>
</feature>
<protein>
    <submittedName>
        <fullName evidence="3">Glycoside hydrolase family 95 protein</fullName>
    </submittedName>
</protein>